<comment type="caution">
    <text evidence="4">The sequence shown here is derived from an EMBL/GenBank/DDBJ whole genome shotgun (WGS) entry which is preliminary data.</text>
</comment>
<dbReference type="GO" id="GO:0016491">
    <property type="term" value="F:oxidoreductase activity"/>
    <property type="evidence" value="ECO:0007669"/>
    <property type="project" value="UniProtKB-KW"/>
</dbReference>
<dbReference type="PANTHER" id="PTHR24320:SF148">
    <property type="entry name" value="NAD(P)-BINDING ROSSMANN-FOLD SUPERFAMILY PROTEIN"/>
    <property type="match status" value="1"/>
</dbReference>
<protein>
    <recommendedName>
        <fullName evidence="3">Ketoreductase (KR) domain-containing protein</fullName>
    </recommendedName>
</protein>
<feature type="non-terminal residue" evidence="4">
    <location>
        <position position="310"/>
    </location>
</feature>
<dbReference type="OrthoDB" id="191139at2759"/>
<evidence type="ECO:0000256" key="2">
    <source>
        <dbReference type="ARBA" id="ARBA00023002"/>
    </source>
</evidence>
<dbReference type="SUPFAM" id="SSF51735">
    <property type="entry name" value="NAD(P)-binding Rossmann-fold domains"/>
    <property type="match status" value="1"/>
</dbReference>
<reference evidence="4 5" key="1">
    <citation type="journal article" date="2017" name="Mycologia">
        <title>Bifiguratus adelaidae, gen. et sp. nov., a new member of Mucoromycotina in endophytic and soil-dwelling habitats.</title>
        <authorList>
            <person name="Torres-Cruz T.J."/>
            <person name="Billingsley Tobias T.L."/>
            <person name="Almatruk M."/>
            <person name="Hesse C."/>
            <person name="Kuske C.R."/>
            <person name="Desiro A."/>
            <person name="Benucci G.M."/>
            <person name="Bonito G."/>
            <person name="Stajich J.E."/>
            <person name="Dunlap C."/>
            <person name="Arnold A.E."/>
            <person name="Porras-Alfaro A."/>
        </authorList>
    </citation>
    <scope>NUCLEOTIDE SEQUENCE [LARGE SCALE GENOMIC DNA]</scope>
    <source>
        <strain evidence="4 5">AZ0501</strain>
    </source>
</reference>
<organism evidence="4 5">
    <name type="scientific">Bifiguratus adelaidae</name>
    <dbReference type="NCBI Taxonomy" id="1938954"/>
    <lineage>
        <taxon>Eukaryota</taxon>
        <taxon>Fungi</taxon>
        <taxon>Fungi incertae sedis</taxon>
        <taxon>Mucoromycota</taxon>
        <taxon>Mucoromycotina</taxon>
        <taxon>Endogonomycetes</taxon>
        <taxon>Endogonales</taxon>
        <taxon>Endogonales incertae sedis</taxon>
        <taxon>Bifiguratus</taxon>
    </lineage>
</organism>
<dbReference type="EMBL" id="MVBO01000331">
    <property type="protein sequence ID" value="OZJ01498.1"/>
    <property type="molecule type" value="Genomic_DNA"/>
</dbReference>
<evidence type="ECO:0000313" key="4">
    <source>
        <dbReference type="EMBL" id="OZJ01498.1"/>
    </source>
</evidence>
<dbReference type="Gene3D" id="3.40.50.720">
    <property type="entry name" value="NAD(P)-binding Rossmann-like Domain"/>
    <property type="match status" value="2"/>
</dbReference>
<sequence>MATEHFRKLNLPLTKEEEPERYRWTSDDVLDKLPPANSVNGKTFIVTGGHAGLGEDTTRALATRGATVILGSRSESRAQDTIDRIRASHPNADIRFIYLDLSDLDKVRQFAHNFHATGLPLHGLFGTNHVGHFLLIKLLIDDIVKSGGGRVVVVSSRGHARSPVRFDDLNSDGGKLYESWQAYGQSKTANILCAKEFNRLYSAKGVECFSLHPGAIIDTELGRYAEQTSRLVEIGAYDTEGNRNPGFKTIPEGAATQVYALTSPELTGKGGAYLVDCHIAEPSHDQARDVTGEYSKQLHALSEKLVASYV</sequence>
<dbReference type="Proteomes" id="UP000242875">
    <property type="component" value="Unassembled WGS sequence"/>
</dbReference>
<feature type="domain" description="Ketoreductase (KR)" evidence="3">
    <location>
        <begin position="43"/>
        <end position="129"/>
    </location>
</feature>
<gene>
    <name evidence="4" type="ORF">BZG36_05614</name>
</gene>
<evidence type="ECO:0000256" key="1">
    <source>
        <dbReference type="ARBA" id="ARBA00006484"/>
    </source>
</evidence>
<comment type="similarity">
    <text evidence="1">Belongs to the short-chain dehydrogenases/reductases (SDR) family.</text>
</comment>
<evidence type="ECO:0000259" key="3">
    <source>
        <dbReference type="Pfam" id="PF08659"/>
    </source>
</evidence>
<dbReference type="Pfam" id="PF08659">
    <property type="entry name" value="KR"/>
    <property type="match status" value="1"/>
</dbReference>
<name>A0A261XT11_9FUNG</name>
<evidence type="ECO:0000313" key="5">
    <source>
        <dbReference type="Proteomes" id="UP000242875"/>
    </source>
</evidence>
<dbReference type="PANTHER" id="PTHR24320">
    <property type="entry name" value="RETINOL DEHYDROGENASE"/>
    <property type="match status" value="1"/>
</dbReference>
<proteinExistence type="inferred from homology"/>
<dbReference type="InterPro" id="IPR036291">
    <property type="entry name" value="NAD(P)-bd_dom_sf"/>
</dbReference>
<dbReference type="AlphaFoldDB" id="A0A261XT11"/>
<keyword evidence="2" id="KW-0560">Oxidoreductase</keyword>
<keyword evidence="5" id="KW-1185">Reference proteome</keyword>
<dbReference type="InterPro" id="IPR013968">
    <property type="entry name" value="PKS_KR"/>
</dbReference>
<accession>A0A261XT11</accession>